<dbReference type="OrthoDB" id="5965864at2759"/>
<dbReference type="GO" id="GO:0005765">
    <property type="term" value="C:lysosomal membrane"/>
    <property type="evidence" value="ECO:0007669"/>
    <property type="project" value="UniProtKB-SubCell"/>
</dbReference>
<dbReference type="InterPro" id="IPR036259">
    <property type="entry name" value="MFS_trans_sf"/>
</dbReference>
<dbReference type="PANTHER" id="PTHR10981:SF0">
    <property type="entry name" value="BATTENIN"/>
    <property type="match status" value="1"/>
</dbReference>
<keyword evidence="6 7" id="KW-0472">Membrane</keyword>
<dbReference type="InterPro" id="IPR003492">
    <property type="entry name" value="Battenin_disease_Cln3"/>
</dbReference>
<evidence type="ECO:0000256" key="7">
    <source>
        <dbReference type="RuleBase" id="RU361113"/>
    </source>
</evidence>
<sequence>MTDVEVKSSILTLVSFWILGLCNNFGYVVMLSSAHDILKSNSATSGSNETASLNSTLEYKRECNHLSTGVILLADIIPGLLIKTFSPFFALYINRRLSLCISLTIASFITVARANTELVAAIGVALTSMASGLGESTLLSYMINYERSVITSWSSGTGAAGILGALTYAGLTGIFHLSPSTTMYLMLSVPFLMAVSFWVLLEHPKKDQISTAPSDCPDFSTNSPSLSNKISYIPSLLKFMIPLGLVYFFEYLINQGLFELVYFENIWLTHAEQYRWYQVIYQLGVFISRTSVNIFPIEKIWILTILQGLNVVYFLIETLYSFTPNIYIIFAMIGFEGLLGGGAYANSYHNVMKKVPKERQEFSMAMTSLSDSIGITLSGLLAIPLHNRICYIPK</sequence>
<evidence type="ECO:0000256" key="2">
    <source>
        <dbReference type="ARBA" id="ARBA00007467"/>
    </source>
</evidence>
<feature type="transmembrane region" description="Helical" evidence="7">
    <location>
        <begin position="66"/>
        <end position="85"/>
    </location>
</feature>
<evidence type="ECO:0000313" key="8">
    <source>
        <dbReference type="EMBL" id="KAF0764702.1"/>
    </source>
</evidence>
<feature type="transmembrane region" description="Helical" evidence="7">
    <location>
        <begin position="183"/>
        <end position="201"/>
    </location>
</feature>
<dbReference type="GO" id="GO:0051453">
    <property type="term" value="P:regulation of intracellular pH"/>
    <property type="evidence" value="ECO:0007669"/>
    <property type="project" value="TreeGrafter"/>
</dbReference>
<evidence type="ECO:0000256" key="6">
    <source>
        <dbReference type="ARBA" id="ARBA00023136"/>
    </source>
</evidence>
<gene>
    <name evidence="8" type="ORF">FWK35_00002818</name>
</gene>
<evidence type="ECO:0000256" key="5">
    <source>
        <dbReference type="ARBA" id="ARBA00022989"/>
    </source>
</evidence>
<dbReference type="InterPro" id="IPR018460">
    <property type="entry name" value="Battenin_disease_Cln3_subgr"/>
</dbReference>
<proteinExistence type="inferred from homology"/>
<accession>A0A6G0Z248</accession>
<evidence type="ECO:0000256" key="4">
    <source>
        <dbReference type="ARBA" id="ARBA00022692"/>
    </source>
</evidence>
<feature type="transmembrane region" description="Helical" evidence="7">
    <location>
        <begin position="120"/>
        <end position="143"/>
    </location>
</feature>
<dbReference type="PIRSF" id="PIRSF015974">
    <property type="entry name" value="CLN3_BTN1"/>
    <property type="match status" value="1"/>
</dbReference>
<feature type="transmembrane region" description="Helical" evidence="7">
    <location>
        <begin position="97"/>
        <end position="114"/>
    </location>
</feature>
<protein>
    <recommendedName>
        <fullName evidence="7">Battenin</fullName>
    </recommendedName>
</protein>
<keyword evidence="4 7" id="KW-0812">Transmembrane</keyword>
<comment type="caution">
    <text evidence="8">The sequence shown here is derived from an EMBL/GenBank/DDBJ whole genome shotgun (WGS) entry which is preliminary data.</text>
</comment>
<feature type="transmembrane region" description="Helical" evidence="7">
    <location>
        <begin position="12"/>
        <end position="30"/>
    </location>
</feature>
<comment type="subcellular location">
    <subcellularLocation>
        <location evidence="1">Endomembrane system</location>
        <topology evidence="1">Multi-pass membrane protein</topology>
    </subcellularLocation>
    <subcellularLocation>
        <location evidence="7">Lysosome membrane</location>
        <topology evidence="7">Multi-pass membrane protein</topology>
    </subcellularLocation>
</comment>
<dbReference type="AlphaFoldDB" id="A0A6G0Z248"/>
<dbReference type="PANTHER" id="PTHR10981">
    <property type="entry name" value="BATTENIN"/>
    <property type="match status" value="1"/>
</dbReference>
<dbReference type="GO" id="GO:0012505">
    <property type="term" value="C:endomembrane system"/>
    <property type="evidence" value="ECO:0007669"/>
    <property type="project" value="UniProtKB-SubCell"/>
</dbReference>
<evidence type="ECO:0000256" key="3">
    <source>
        <dbReference type="ARBA" id="ARBA00022448"/>
    </source>
</evidence>
<dbReference type="PRINTS" id="PR01315">
    <property type="entry name" value="BATTENIN"/>
</dbReference>
<dbReference type="GO" id="GO:0007040">
    <property type="term" value="P:lysosome organization"/>
    <property type="evidence" value="ECO:0007669"/>
    <property type="project" value="TreeGrafter"/>
</dbReference>
<dbReference type="EMBL" id="VUJU01001570">
    <property type="protein sequence ID" value="KAF0764702.1"/>
    <property type="molecule type" value="Genomic_DNA"/>
</dbReference>
<reference evidence="8 9" key="1">
    <citation type="submission" date="2019-08" db="EMBL/GenBank/DDBJ databases">
        <title>Whole genome of Aphis craccivora.</title>
        <authorList>
            <person name="Voronova N.V."/>
            <person name="Shulinski R.S."/>
            <person name="Bandarenka Y.V."/>
            <person name="Zhorov D.G."/>
            <person name="Warner D."/>
        </authorList>
    </citation>
    <scope>NUCLEOTIDE SEQUENCE [LARGE SCALE GENOMIC DNA]</scope>
    <source>
        <strain evidence="8">180601</strain>
        <tissue evidence="8">Whole Body</tissue>
    </source>
</reference>
<evidence type="ECO:0000256" key="1">
    <source>
        <dbReference type="ARBA" id="ARBA00004127"/>
    </source>
</evidence>
<dbReference type="SUPFAM" id="SSF103473">
    <property type="entry name" value="MFS general substrate transporter"/>
    <property type="match status" value="1"/>
</dbReference>
<dbReference type="Gene3D" id="1.20.1250.20">
    <property type="entry name" value="MFS general substrate transporter like domains"/>
    <property type="match status" value="1"/>
</dbReference>
<feature type="transmembrane region" description="Helical" evidence="7">
    <location>
        <begin position="326"/>
        <end position="345"/>
    </location>
</feature>
<organism evidence="8 9">
    <name type="scientific">Aphis craccivora</name>
    <name type="common">Cowpea aphid</name>
    <dbReference type="NCBI Taxonomy" id="307492"/>
    <lineage>
        <taxon>Eukaryota</taxon>
        <taxon>Metazoa</taxon>
        <taxon>Ecdysozoa</taxon>
        <taxon>Arthropoda</taxon>
        <taxon>Hexapoda</taxon>
        <taxon>Insecta</taxon>
        <taxon>Pterygota</taxon>
        <taxon>Neoptera</taxon>
        <taxon>Paraneoptera</taxon>
        <taxon>Hemiptera</taxon>
        <taxon>Sternorrhyncha</taxon>
        <taxon>Aphidomorpha</taxon>
        <taxon>Aphidoidea</taxon>
        <taxon>Aphididae</taxon>
        <taxon>Aphidini</taxon>
        <taxon>Aphis</taxon>
        <taxon>Aphis</taxon>
    </lineage>
</organism>
<keyword evidence="3" id="KW-0813">Transport</keyword>
<dbReference type="Pfam" id="PF02487">
    <property type="entry name" value="CLN3"/>
    <property type="match status" value="2"/>
</dbReference>
<evidence type="ECO:0000313" key="9">
    <source>
        <dbReference type="Proteomes" id="UP000478052"/>
    </source>
</evidence>
<dbReference type="Proteomes" id="UP000478052">
    <property type="component" value="Unassembled WGS sequence"/>
</dbReference>
<feature type="transmembrane region" description="Helical" evidence="7">
    <location>
        <begin position="300"/>
        <end position="320"/>
    </location>
</feature>
<keyword evidence="9" id="KW-1185">Reference proteome</keyword>
<keyword evidence="5 7" id="KW-1133">Transmembrane helix</keyword>
<name>A0A6G0Z248_APHCR</name>
<comment type="similarity">
    <text evidence="2 7">Belongs to the battenin family.</text>
</comment>
<feature type="transmembrane region" description="Helical" evidence="7">
    <location>
        <begin position="155"/>
        <end position="177"/>
    </location>
</feature>
<keyword evidence="7" id="KW-0458">Lysosome</keyword>